<sequence>MKRRTLQWHPAFQAALQVELMEDREFLVFQEEHNLSKKPLQMDTLIIKQRKDHVVRKSIGKLFRQYNIVEYKSPEDYISVNDFYKVTGYACVYQSDTRKVLEIPPEELTITLVCSHYPRELVAHLKERYQAAVWEEFQGIYYVKGLMFPMQILLTNRLSKEEYIWLGRLRGGLEITEIEPLAREYKSNQEDPLYQAVMDLIVRANAEQYEEVRKMCDALRELFADELEKREERGIERGIEQGREQGVLLNLVYQVRRKKNKGMAVEEIAEILEADEQLVQKMYQALALHPENTDTEIVELLKM</sequence>
<name>G5ICF5_9FIRM</name>
<proteinExistence type="predicted"/>
<reference evidence="1 2" key="1">
    <citation type="submission" date="2011-08" db="EMBL/GenBank/DDBJ databases">
        <title>The Genome Sequence of Clostridium hathewayi WAL-18680.</title>
        <authorList>
            <consortium name="The Broad Institute Genome Sequencing Platform"/>
            <person name="Earl A."/>
            <person name="Ward D."/>
            <person name="Feldgarden M."/>
            <person name="Gevers D."/>
            <person name="Finegold S.M."/>
            <person name="Summanen P.H."/>
            <person name="Molitoris D.R."/>
            <person name="Song M."/>
            <person name="Daigneault M."/>
            <person name="Allen-Vercoe E."/>
            <person name="Young S.K."/>
            <person name="Zeng Q."/>
            <person name="Gargeya S."/>
            <person name="Fitzgerald M."/>
            <person name="Haas B."/>
            <person name="Abouelleil A."/>
            <person name="Alvarado L."/>
            <person name="Arachchi H.M."/>
            <person name="Berlin A."/>
            <person name="Brown A."/>
            <person name="Chapman S.B."/>
            <person name="Chen Z."/>
            <person name="Dunbar C."/>
            <person name="Freedman E."/>
            <person name="Gearin G."/>
            <person name="Gellesch M."/>
            <person name="Goldberg J."/>
            <person name="Griggs A."/>
            <person name="Gujja S."/>
            <person name="Heiman D."/>
            <person name="Howarth C."/>
            <person name="Larson L."/>
            <person name="Lui A."/>
            <person name="MacDonald P.J.P."/>
            <person name="Montmayeur A."/>
            <person name="Murphy C."/>
            <person name="Neiman D."/>
            <person name="Pearson M."/>
            <person name="Priest M."/>
            <person name="Roberts A."/>
            <person name="Saif S."/>
            <person name="Shea T."/>
            <person name="Shenoy N."/>
            <person name="Sisk P."/>
            <person name="Stolte C."/>
            <person name="Sykes S."/>
            <person name="Wortman J."/>
            <person name="Nusbaum C."/>
            <person name="Birren B."/>
        </authorList>
    </citation>
    <scope>NUCLEOTIDE SEQUENCE [LARGE SCALE GENOMIC DNA]</scope>
    <source>
        <strain evidence="1 2">WAL-18680</strain>
    </source>
</reference>
<dbReference type="EMBL" id="ADLN01000011">
    <property type="protein sequence ID" value="EHI60805.1"/>
    <property type="molecule type" value="Genomic_DNA"/>
</dbReference>
<dbReference type="HOGENOM" id="CLU_058387_2_0_9"/>
<dbReference type="AlphaFoldDB" id="G5ICF5"/>
<organism evidence="1 2">
    <name type="scientific">Hungatella hathewayi WAL-18680</name>
    <dbReference type="NCBI Taxonomy" id="742737"/>
    <lineage>
        <taxon>Bacteria</taxon>
        <taxon>Bacillati</taxon>
        <taxon>Bacillota</taxon>
        <taxon>Clostridia</taxon>
        <taxon>Lachnospirales</taxon>
        <taxon>Lachnospiraceae</taxon>
        <taxon>Hungatella</taxon>
    </lineage>
</organism>
<accession>G5ICF5</accession>
<dbReference type="RefSeq" id="WP_006779167.1">
    <property type="nucleotide sequence ID" value="NZ_CP040506.1"/>
</dbReference>
<evidence type="ECO:0000313" key="2">
    <source>
        <dbReference type="Proteomes" id="UP000005384"/>
    </source>
</evidence>
<evidence type="ECO:0008006" key="3">
    <source>
        <dbReference type="Google" id="ProtNLM"/>
    </source>
</evidence>
<gene>
    <name evidence="1" type="ORF">HMPREF9473_01182</name>
</gene>
<evidence type="ECO:0000313" key="1">
    <source>
        <dbReference type="EMBL" id="EHI60805.1"/>
    </source>
</evidence>
<dbReference type="OrthoDB" id="1976094at2"/>
<dbReference type="Proteomes" id="UP000005384">
    <property type="component" value="Unassembled WGS sequence"/>
</dbReference>
<keyword evidence="2" id="KW-1185">Reference proteome</keyword>
<dbReference type="PATRIC" id="fig|742737.3.peg.1186"/>
<comment type="caution">
    <text evidence="1">The sequence shown here is derived from an EMBL/GenBank/DDBJ whole genome shotgun (WGS) entry which is preliminary data.</text>
</comment>
<protein>
    <recommendedName>
        <fullName evidence="3">3-isopropylmalate dehydrogenase</fullName>
    </recommendedName>
</protein>